<dbReference type="InterPro" id="IPR003959">
    <property type="entry name" value="ATPase_AAA_core"/>
</dbReference>
<proteinExistence type="predicted"/>
<feature type="domain" description="AAA+ ATPase" evidence="1">
    <location>
        <begin position="113"/>
        <end position="260"/>
    </location>
</feature>
<dbReference type="Pfam" id="PF00004">
    <property type="entry name" value="AAA"/>
    <property type="match status" value="1"/>
</dbReference>
<dbReference type="SMART" id="SM00382">
    <property type="entry name" value="AAA"/>
    <property type="match status" value="1"/>
</dbReference>
<keyword evidence="3" id="KW-1185">Reference proteome</keyword>
<evidence type="ECO:0000313" key="3">
    <source>
        <dbReference type="Proteomes" id="UP000253918"/>
    </source>
</evidence>
<gene>
    <name evidence="2" type="ORF">DVW87_12375</name>
</gene>
<dbReference type="GO" id="GO:0004176">
    <property type="term" value="F:ATP-dependent peptidase activity"/>
    <property type="evidence" value="ECO:0007669"/>
    <property type="project" value="InterPro"/>
</dbReference>
<dbReference type="AlphaFoldDB" id="A0A369VXV5"/>
<reference evidence="2 3" key="1">
    <citation type="submission" date="2018-07" db="EMBL/GenBank/DDBJ databases">
        <title>a novel species of Sphingomonas isolated from the rhizosphere soil of Araceae plant.</title>
        <authorList>
            <person name="Zhiyong W."/>
            <person name="Qinglan Z."/>
            <person name="Zhiwei F."/>
            <person name="Ding X."/>
            <person name="Gejiao W."/>
            <person name="Shixue Z."/>
        </authorList>
    </citation>
    <scope>NUCLEOTIDE SEQUENCE [LARGE SCALE GENOMIC DNA]</scope>
    <source>
        <strain evidence="2 3">WZY 27</strain>
    </source>
</reference>
<evidence type="ECO:0000313" key="2">
    <source>
        <dbReference type="EMBL" id="RDE05970.1"/>
    </source>
</evidence>
<dbReference type="GO" id="GO:0005524">
    <property type="term" value="F:ATP binding"/>
    <property type="evidence" value="ECO:0007669"/>
    <property type="project" value="InterPro"/>
</dbReference>
<dbReference type="Gene3D" id="3.40.50.300">
    <property type="entry name" value="P-loop containing nucleotide triphosphate hydrolases"/>
    <property type="match status" value="1"/>
</dbReference>
<dbReference type="RefSeq" id="WP_114688039.1">
    <property type="nucleotide sequence ID" value="NZ_QQNB01000002.1"/>
</dbReference>
<dbReference type="InterPro" id="IPR027417">
    <property type="entry name" value="P-loop_NTPase"/>
</dbReference>
<dbReference type="GO" id="GO:0006515">
    <property type="term" value="P:protein quality control for misfolded or incompletely synthesized proteins"/>
    <property type="evidence" value="ECO:0007669"/>
    <property type="project" value="TreeGrafter"/>
</dbReference>
<dbReference type="PANTHER" id="PTHR43718">
    <property type="entry name" value="LON PROTEASE"/>
    <property type="match status" value="1"/>
</dbReference>
<protein>
    <submittedName>
        <fullName evidence="2">AAA family ATPase</fullName>
    </submittedName>
</protein>
<dbReference type="GO" id="GO:0016887">
    <property type="term" value="F:ATP hydrolysis activity"/>
    <property type="evidence" value="ECO:0007669"/>
    <property type="project" value="InterPro"/>
</dbReference>
<dbReference type="EMBL" id="QQNB01000002">
    <property type="protein sequence ID" value="RDE05970.1"/>
    <property type="molecule type" value="Genomic_DNA"/>
</dbReference>
<dbReference type="OrthoDB" id="5297432at2"/>
<dbReference type="GO" id="GO:0004252">
    <property type="term" value="F:serine-type endopeptidase activity"/>
    <property type="evidence" value="ECO:0007669"/>
    <property type="project" value="InterPro"/>
</dbReference>
<name>A0A369VXV5_9SPHN</name>
<sequence>MMDNADIIDQIVPKALPSRPTFETVTRLQVCERIEPERSTIEAMRFEMPLTERWSALTEPLPLAGATAMRPDAKGGFPALDAVAAAMPWAAALVADVARGVRLQLALGRPWVQFEPVLLVGLPGVGKSWLARRLADALHLPSAVLELGNASDDRQLSGTARGWSNAQPAWPVVTIAATRCANPLLVVDEIDKAGGSAQHGRPHHALLSMIEPGSAKRWPDPCLLGACDLSAVNWVACANTIDPIPTALRSRFRVVELAPPDPTHFDAALASVLGDLAARWDLPANLYLMPPLRAVRLLRRQFADHRSIRLLSRHATAIVGAMLTDGAILTRQ</sequence>
<dbReference type="InterPro" id="IPR003593">
    <property type="entry name" value="AAA+_ATPase"/>
</dbReference>
<comment type="caution">
    <text evidence="2">The sequence shown here is derived from an EMBL/GenBank/DDBJ whole genome shotgun (WGS) entry which is preliminary data.</text>
</comment>
<evidence type="ECO:0000259" key="1">
    <source>
        <dbReference type="SMART" id="SM00382"/>
    </source>
</evidence>
<organism evidence="2 3">
    <name type="scientific">Sphingomonas aracearum</name>
    <dbReference type="NCBI Taxonomy" id="2283317"/>
    <lineage>
        <taxon>Bacteria</taxon>
        <taxon>Pseudomonadati</taxon>
        <taxon>Pseudomonadota</taxon>
        <taxon>Alphaproteobacteria</taxon>
        <taxon>Sphingomonadales</taxon>
        <taxon>Sphingomonadaceae</taxon>
        <taxon>Sphingomonas</taxon>
    </lineage>
</organism>
<dbReference type="PANTHER" id="PTHR43718:SF2">
    <property type="entry name" value="LON PROTEASE HOMOLOG, MITOCHONDRIAL"/>
    <property type="match status" value="1"/>
</dbReference>
<dbReference type="SUPFAM" id="SSF52540">
    <property type="entry name" value="P-loop containing nucleoside triphosphate hydrolases"/>
    <property type="match status" value="1"/>
</dbReference>
<accession>A0A369VXV5</accession>
<dbReference type="InterPro" id="IPR027065">
    <property type="entry name" value="Lon_Prtase"/>
</dbReference>
<dbReference type="Proteomes" id="UP000253918">
    <property type="component" value="Unassembled WGS sequence"/>
</dbReference>